<evidence type="ECO:0000259" key="7">
    <source>
        <dbReference type="Pfam" id="PF02683"/>
    </source>
</evidence>
<evidence type="ECO:0000256" key="3">
    <source>
        <dbReference type="ARBA" id="ARBA00022692"/>
    </source>
</evidence>
<feature type="domain" description="Cytochrome C biogenesis protein transmembrane" evidence="7">
    <location>
        <begin position="5"/>
        <end position="229"/>
    </location>
</feature>
<reference evidence="8 9" key="1">
    <citation type="submission" date="2019-01" db="EMBL/GenBank/DDBJ databases">
        <title>Lactibacter flavus gen. nov., sp. nov., a novel bacterium of the family Propionibacteriaceae isolated from raw milk and dairy products.</title>
        <authorList>
            <person name="Huptas C."/>
            <person name="Wenning M."/>
            <person name="Breitenwieser F."/>
            <person name="Doll E."/>
            <person name="Von Neubeck M."/>
            <person name="Busse H.-J."/>
            <person name="Scherer S."/>
        </authorList>
    </citation>
    <scope>NUCLEOTIDE SEQUENCE [LARGE SCALE GENOMIC DNA]</scope>
    <source>
        <strain evidence="8 9">DSM 22130</strain>
    </source>
</reference>
<protein>
    <submittedName>
        <fullName evidence="8">Cytochrome c biogenesis protein CcdA</fullName>
    </submittedName>
</protein>
<evidence type="ECO:0000256" key="2">
    <source>
        <dbReference type="ARBA" id="ARBA00006143"/>
    </source>
</evidence>
<feature type="transmembrane region" description="Helical" evidence="6">
    <location>
        <begin position="88"/>
        <end position="108"/>
    </location>
</feature>
<sequence length="243" mass="25278">MEVGLAVAFIAGVASFASPCCLPMVPVWVSYVVGAHPTPGRAARSVALRQSLAFVAGFTVVFVALWASLGLVGYALRDQAALLRQIGGAVLIIMGLHVAGLISIPVLGRSMGLDAGRLVKRRADGTVAQQGPSLGRSLLFGVVFAAGWTPCVGPTLGAIIGMASLRSSFAQGTLLLLVFALGLGLPFVLVALGADAVRRRLAWFTAHEAVVSVVTGVLLMIVGFLMITNLLVRLSQFFPQFPV</sequence>
<dbReference type="AlphaFoldDB" id="A0A4Q9KJG5"/>
<evidence type="ECO:0000256" key="1">
    <source>
        <dbReference type="ARBA" id="ARBA00004141"/>
    </source>
</evidence>
<feature type="transmembrane region" description="Helical" evidence="6">
    <location>
        <begin position="174"/>
        <end position="197"/>
    </location>
</feature>
<evidence type="ECO:0000313" key="9">
    <source>
        <dbReference type="Proteomes" id="UP000291933"/>
    </source>
</evidence>
<proteinExistence type="inferred from homology"/>
<dbReference type="GO" id="GO:0016020">
    <property type="term" value="C:membrane"/>
    <property type="evidence" value="ECO:0007669"/>
    <property type="project" value="UniProtKB-SubCell"/>
</dbReference>
<name>A0A4Q9KJG5_PROTD</name>
<keyword evidence="5 6" id="KW-0472">Membrane</keyword>
<dbReference type="GO" id="GO:0017004">
    <property type="term" value="P:cytochrome complex assembly"/>
    <property type="evidence" value="ECO:0007669"/>
    <property type="project" value="InterPro"/>
</dbReference>
<dbReference type="Proteomes" id="UP000291933">
    <property type="component" value="Unassembled WGS sequence"/>
</dbReference>
<feature type="transmembrane region" description="Helical" evidence="6">
    <location>
        <begin position="209"/>
        <end position="232"/>
    </location>
</feature>
<keyword evidence="4 6" id="KW-1133">Transmembrane helix</keyword>
<feature type="transmembrane region" description="Helical" evidence="6">
    <location>
        <begin position="138"/>
        <end position="162"/>
    </location>
</feature>
<evidence type="ECO:0000256" key="5">
    <source>
        <dbReference type="ARBA" id="ARBA00023136"/>
    </source>
</evidence>
<keyword evidence="3 6" id="KW-0812">Transmembrane</keyword>
<keyword evidence="9" id="KW-1185">Reference proteome</keyword>
<feature type="transmembrane region" description="Helical" evidence="6">
    <location>
        <begin position="52"/>
        <end position="76"/>
    </location>
</feature>
<dbReference type="EMBL" id="SDMR01000012">
    <property type="protein sequence ID" value="TBT94577.1"/>
    <property type="molecule type" value="Genomic_DNA"/>
</dbReference>
<evidence type="ECO:0000256" key="6">
    <source>
        <dbReference type="SAM" id="Phobius"/>
    </source>
</evidence>
<comment type="subcellular location">
    <subcellularLocation>
        <location evidence="1">Membrane</location>
        <topology evidence="1">Multi-pass membrane protein</topology>
    </subcellularLocation>
</comment>
<dbReference type="Pfam" id="PF02683">
    <property type="entry name" value="DsbD_TM"/>
    <property type="match status" value="1"/>
</dbReference>
<accession>A0A4Q9KJG5</accession>
<comment type="caution">
    <text evidence="8">The sequence shown here is derived from an EMBL/GenBank/DDBJ whole genome shotgun (WGS) entry which is preliminary data.</text>
</comment>
<evidence type="ECO:0000313" key="8">
    <source>
        <dbReference type="EMBL" id="TBT94577.1"/>
    </source>
</evidence>
<dbReference type="InterPro" id="IPR003834">
    <property type="entry name" value="Cyt_c_assmbl_TM_dom"/>
</dbReference>
<organism evidence="8 9">
    <name type="scientific">Propioniciclava tarda</name>
    <dbReference type="NCBI Taxonomy" id="433330"/>
    <lineage>
        <taxon>Bacteria</taxon>
        <taxon>Bacillati</taxon>
        <taxon>Actinomycetota</taxon>
        <taxon>Actinomycetes</taxon>
        <taxon>Propionibacteriales</taxon>
        <taxon>Propionibacteriaceae</taxon>
        <taxon>Propioniciclava</taxon>
    </lineage>
</organism>
<dbReference type="PANTHER" id="PTHR31272:SF4">
    <property type="entry name" value="CYTOCHROME C-TYPE BIOGENESIS PROTEIN HI_1454-RELATED"/>
    <property type="match status" value="1"/>
</dbReference>
<evidence type="ECO:0000256" key="4">
    <source>
        <dbReference type="ARBA" id="ARBA00022989"/>
    </source>
</evidence>
<dbReference type="InterPro" id="IPR051790">
    <property type="entry name" value="Cytochrome_c-biogenesis_DsbD"/>
</dbReference>
<dbReference type="PANTHER" id="PTHR31272">
    <property type="entry name" value="CYTOCHROME C-TYPE BIOGENESIS PROTEIN HI_1454-RELATED"/>
    <property type="match status" value="1"/>
</dbReference>
<dbReference type="OrthoDB" id="9803065at2"/>
<comment type="similarity">
    <text evidence="2">Belongs to the DsbD family.</text>
</comment>
<gene>
    <name evidence="8" type="ORF">ET996_09835</name>
</gene>